<feature type="region of interest" description="Disordered" evidence="1">
    <location>
        <begin position="50"/>
        <end position="73"/>
    </location>
</feature>
<protein>
    <submittedName>
        <fullName evidence="2">Uncharacterized protein</fullName>
    </submittedName>
</protein>
<proteinExistence type="predicted"/>
<keyword evidence="3" id="KW-1185">Reference proteome</keyword>
<dbReference type="AlphaFoldDB" id="A0A931AHY9"/>
<accession>A0A931AHY9</accession>
<evidence type="ECO:0000313" key="3">
    <source>
        <dbReference type="Proteomes" id="UP000605361"/>
    </source>
</evidence>
<evidence type="ECO:0000313" key="2">
    <source>
        <dbReference type="EMBL" id="MBF8193317.1"/>
    </source>
</evidence>
<comment type="caution">
    <text evidence="2">The sequence shown here is derived from an EMBL/GenBank/DDBJ whole genome shotgun (WGS) entry which is preliminary data.</text>
</comment>
<feature type="non-terminal residue" evidence="2">
    <location>
        <position position="1"/>
    </location>
</feature>
<evidence type="ECO:0000256" key="1">
    <source>
        <dbReference type="SAM" id="MobiDB-lite"/>
    </source>
</evidence>
<gene>
    <name evidence="2" type="ORF">ITP53_48145</name>
</gene>
<dbReference type="Proteomes" id="UP000605361">
    <property type="component" value="Unassembled WGS sequence"/>
</dbReference>
<name>A0A931AHY9_9ACTN</name>
<dbReference type="RefSeq" id="WP_195902188.1">
    <property type="nucleotide sequence ID" value="NZ_JADOGI010000272.1"/>
</dbReference>
<sequence length="73" mass="8182">YQQGEGGINPQVAGKAREKLRKTVRKIQEGRGDSVVSHVADVYRDLMKAQEKGEMDPSGPVSEFMREWPLPGR</sequence>
<dbReference type="EMBL" id="JADOGI010000272">
    <property type="protein sequence ID" value="MBF8193317.1"/>
    <property type="molecule type" value="Genomic_DNA"/>
</dbReference>
<reference evidence="2" key="1">
    <citation type="submission" date="2020-11" db="EMBL/GenBank/DDBJ databases">
        <title>Whole-genome analyses of Nonomuraea sp. K274.</title>
        <authorList>
            <person name="Veyisoglu A."/>
        </authorList>
    </citation>
    <scope>NUCLEOTIDE SEQUENCE</scope>
    <source>
        <strain evidence="2">K274</strain>
    </source>
</reference>
<organism evidence="2 3">
    <name type="scientific">Nonomuraea cypriaca</name>
    <dbReference type="NCBI Taxonomy" id="1187855"/>
    <lineage>
        <taxon>Bacteria</taxon>
        <taxon>Bacillati</taxon>
        <taxon>Actinomycetota</taxon>
        <taxon>Actinomycetes</taxon>
        <taxon>Streptosporangiales</taxon>
        <taxon>Streptosporangiaceae</taxon>
        <taxon>Nonomuraea</taxon>
    </lineage>
</organism>